<dbReference type="RefSeq" id="XP_038981150.1">
    <property type="nucleotide sequence ID" value="XM_039125222.1"/>
</dbReference>
<accession>A0A8B9A3E3</accession>
<dbReference type="Proteomes" id="UP000228380">
    <property type="component" value="Chromosome 4"/>
</dbReference>
<organism evidence="8 9">
    <name type="scientific">Phoenix dactylifera</name>
    <name type="common">Date palm</name>
    <dbReference type="NCBI Taxonomy" id="42345"/>
    <lineage>
        <taxon>Eukaryota</taxon>
        <taxon>Viridiplantae</taxon>
        <taxon>Streptophyta</taxon>
        <taxon>Embryophyta</taxon>
        <taxon>Tracheophyta</taxon>
        <taxon>Spermatophyta</taxon>
        <taxon>Magnoliopsida</taxon>
        <taxon>Liliopsida</taxon>
        <taxon>Arecaceae</taxon>
        <taxon>Coryphoideae</taxon>
        <taxon>Phoeniceae</taxon>
        <taxon>Phoenix</taxon>
    </lineage>
</organism>
<dbReference type="GO" id="GO:0008270">
    <property type="term" value="F:zinc ion binding"/>
    <property type="evidence" value="ECO:0007669"/>
    <property type="project" value="UniProtKB-KW"/>
</dbReference>
<dbReference type="PANTHER" id="PTHR31973:SF188">
    <property type="entry name" value="POLYPROTEIN, PUTATIVE-RELATED"/>
    <property type="match status" value="1"/>
</dbReference>
<evidence type="ECO:0000259" key="6">
    <source>
        <dbReference type="PROSITE" id="PS50158"/>
    </source>
</evidence>
<dbReference type="InterPro" id="IPR007527">
    <property type="entry name" value="Znf_SWIM"/>
</dbReference>
<feature type="region of interest" description="Disordered" evidence="5">
    <location>
        <begin position="321"/>
        <end position="348"/>
    </location>
</feature>
<evidence type="ECO:0000256" key="1">
    <source>
        <dbReference type="ARBA" id="ARBA00022723"/>
    </source>
</evidence>
<dbReference type="OrthoDB" id="679733at2759"/>
<feature type="compositionally biased region" description="Low complexity" evidence="5">
    <location>
        <begin position="367"/>
        <end position="380"/>
    </location>
</feature>
<dbReference type="KEGG" id="pda:120110401"/>
<evidence type="ECO:0000256" key="2">
    <source>
        <dbReference type="ARBA" id="ARBA00022771"/>
    </source>
</evidence>
<name>A0A8B9A3E3_PHODC</name>
<evidence type="ECO:0000256" key="3">
    <source>
        <dbReference type="ARBA" id="ARBA00022833"/>
    </source>
</evidence>
<keyword evidence="2 4" id="KW-0863">Zinc-finger</keyword>
<dbReference type="Pfam" id="PF04434">
    <property type="entry name" value="SWIM"/>
    <property type="match status" value="1"/>
</dbReference>
<keyword evidence="8" id="KW-1185">Reference proteome</keyword>
<feature type="region of interest" description="Disordered" evidence="5">
    <location>
        <begin position="367"/>
        <end position="386"/>
    </location>
</feature>
<dbReference type="SMART" id="SM00575">
    <property type="entry name" value="ZnF_PMZ"/>
    <property type="match status" value="1"/>
</dbReference>
<dbReference type="InterPro" id="IPR001878">
    <property type="entry name" value="Znf_CCHC"/>
</dbReference>
<evidence type="ECO:0000259" key="7">
    <source>
        <dbReference type="PROSITE" id="PS50966"/>
    </source>
</evidence>
<dbReference type="PANTHER" id="PTHR31973">
    <property type="entry name" value="POLYPROTEIN, PUTATIVE-RELATED"/>
    <property type="match status" value="1"/>
</dbReference>
<evidence type="ECO:0000313" key="8">
    <source>
        <dbReference type="Proteomes" id="UP000228380"/>
    </source>
</evidence>
<dbReference type="InterPro" id="IPR018289">
    <property type="entry name" value="MULE_transposase_dom"/>
</dbReference>
<dbReference type="Pfam" id="PF10551">
    <property type="entry name" value="MULE"/>
    <property type="match status" value="1"/>
</dbReference>
<dbReference type="GO" id="GO:0003676">
    <property type="term" value="F:nucleic acid binding"/>
    <property type="evidence" value="ECO:0007669"/>
    <property type="project" value="InterPro"/>
</dbReference>
<reference evidence="8" key="1">
    <citation type="journal article" date="2019" name="Nat. Commun.">
        <title>Genome-wide association mapping of date palm fruit traits.</title>
        <authorList>
            <person name="Hazzouri K.M."/>
            <person name="Gros-Balthazard M."/>
            <person name="Flowers J.M."/>
            <person name="Copetti D."/>
            <person name="Lemansour A."/>
            <person name="Lebrun M."/>
            <person name="Masmoudi K."/>
            <person name="Ferrand S."/>
            <person name="Dhar M.I."/>
            <person name="Fresquez Z.A."/>
            <person name="Rosas U."/>
            <person name="Zhang J."/>
            <person name="Talag J."/>
            <person name="Lee S."/>
            <person name="Kudrna D."/>
            <person name="Powell R.F."/>
            <person name="Leitch I.J."/>
            <person name="Krueger R.R."/>
            <person name="Wing R.A."/>
            <person name="Amiri K.M.A."/>
            <person name="Purugganan M.D."/>
        </authorList>
    </citation>
    <scope>NUCLEOTIDE SEQUENCE [LARGE SCALE GENOMIC DNA]</scope>
    <source>
        <strain evidence="8">cv. Khalas</strain>
    </source>
</reference>
<dbReference type="InterPro" id="IPR006564">
    <property type="entry name" value="Znf_PMZ"/>
</dbReference>
<feature type="domain" description="CCHC-type" evidence="6">
    <location>
        <begin position="349"/>
        <end position="365"/>
    </location>
</feature>
<dbReference type="PROSITE" id="PS50966">
    <property type="entry name" value="ZF_SWIM"/>
    <property type="match status" value="1"/>
</dbReference>
<protein>
    <submittedName>
        <fullName evidence="9">Uncharacterized protein LOC120110401</fullName>
    </submittedName>
</protein>
<feature type="domain" description="SWIM-type" evidence="7">
    <location>
        <begin position="243"/>
        <end position="275"/>
    </location>
</feature>
<dbReference type="AlphaFoldDB" id="A0A8B9A3E3"/>
<dbReference type="PROSITE" id="PS50158">
    <property type="entry name" value="ZF_CCHC"/>
    <property type="match status" value="1"/>
</dbReference>
<evidence type="ECO:0000256" key="4">
    <source>
        <dbReference type="PROSITE-ProRule" id="PRU00047"/>
    </source>
</evidence>
<keyword evidence="1" id="KW-0479">Metal-binding</keyword>
<reference evidence="9" key="2">
    <citation type="submission" date="2025-08" db="UniProtKB">
        <authorList>
            <consortium name="RefSeq"/>
        </authorList>
    </citation>
    <scope>IDENTIFICATION</scope>
    <source>
        <tissue evidence="9">Young leaves</tissue>
    </source>
</reference>
<proteinExistence type="predicted"/>
<sequence length="386" mass="44016">MRCHLKGKFRGVMMAATSLDGNNGLFPVAFGIAESENSDSWTWFLEALKESIQTPEGLVLVSDRQKGLEEAVQHIYPQAEHRKCMRHLYKNFQTKFQETGLKLRYGELQGHIQKSNMTISSIKLRRLAWRHSSILMLKILAYGVDLSLASQPKCSYITNNLSESFNAWISEARHRPVLDLLDVVRQKIMVKMEARRRMAARWKGNLVPVVMKYVRDISLKLGDYNVYRTSDYRAEVIETNGRHEVILNEQRCSCRLWEVSGIPCVHAAAFICSMRGANLENYVSEYFTVAKYKTAYALEIGPLPHKVQWIKVDIGHKVLPPKLSLRPPGRPKKKRIRGTDENTSKKMHKCKRCGDLGHHAKTCKNSVVEESQASMSSSSAPKKLGR</sequence>
<keyword evidence="3" id="KW-0862">Zinc</keyword>
<gene>
    <name evidence="9" type="primary">LOC120110401</name>
</gene>
<evidence type="ECO:0000313" key="9">
    <source>
        <dbReference type="RefSeq" id="XP_038981150.1"/>
    </source>
</evidence>
<dbReference type="GeneID" id="120110401"/>
<evidence type="ECO:0000256" key="5">
    <source>
        <dbReference type="SAM" id="MobiDB-lite"/>
    </source>
</evidence>